<dbReference type="InParanoid" id="B9TCC8"/>
<protein>
    <submittedName>
        <fullName evidence="2">Uncharacterized protein</fullName>
    </submittedName>
</protein>
<sequence>MALKKASRPGEPPRARQACMAPKAISSTAACCSARSRRHSPKTSCCSTTSLASTAARRMPALRSTEEGVERSPAMATMCSRPSAARAWPDARAAANSDLAPVAIALPRHAGLAAQCLGHAAEGHEAVDACGLQRAQDFRRHAVVVGKHHVAGPLRLGQGGNLARNLDGAQVVTLRIAHLQLHAQAAGRVLHGLADRGPVALVGAAGVDEDHALRGGSGRLRQHAHHPGHVGHTQRPRQDAPVESTGASRRRSSRNHLPRSWVRRALPPRRAHRPAPRAGPKRPCRRPWPCRACRRPCRRPGWPRSSPDRQP</sequence>
<proteinExistence type="predicted"/>
<dbReference type="EMBL" id="EQ977170">
    <property type="protein sequence ID" value="EEF26487.1"/>
    <property type="molecule type" value="Genomic_DNA"/>
</dbReference>
<organism evidence="2 3">
    <name type="scientific">Ricinus communis</name>
    <name type="common">Castor bean</name>
    <dbReference type="NCBI Taxonomy" id="3988"/>
    <lineage>
        <taxon>Eukaryota</taxon>
        <taxon>Viridiplantae</taxon>
        <taxon>Streptophyta</taxon>
        <taxon>Embryophyta</taxon>
        <taxon>Tracheophyta</taxon>
        <taxon>Spermatophyta</taxon>
        <taxon>Magnoliopsida</taxon>
        <taxon>eudicotyledons</taxon>
        <taxon>Gunneridae</taxon>
        <taxon>Pentapetalae</taxon>
        <taxon>rosids</taxon>
        <taxon>fabids</taxon>
        <taxon>Malpighiales</taxon>
        <taxon>Euphorbiaceae</taxon>
        <taxon>Acalyphoideae</taxon>
        <taxon>Acalypheae</taxon>
        <taxon>Ricinus</taxon>
    </lineage>
</organism>
<reference evidence="3" key="1">
    <citation type="journal article" date="2010" name="Nat. Biotechnol.">
        <title>Draft genome sequence of the oilseed species Ricinus communis.</title>
        <authorList>
            <person name="Chan A.P."/>
            <person name="Crabtree J."/>
            <person name="Zhao Q."/>
            <person name="Lorenzi H."/>
            <person name="Orvis J."/>
            <person name="Puiu D."/>
            <person name="Melake-Berhan A."/>
            <person name="Jones K.M."/>
            <person name="Redman J."/>
            <person name="Chen G."/>
            <person name="Cahoon E.B."/>
            <person name="Gedil M."/>
            <person name="Stanke M."/>
            <person name="Haas B.J."/>
            <person name="Wortman J.R."/>
            <person name="Fraser-Liggett C.M."/>
            <person name="Ravel J."/>
            <person name="Rabinowicz P.D."/>
        </authorList>
    </citation>
    <scope>NUCLEOTIDE SEQUENCE [LARGE SCALE GENOMIC DNA]</scope>
    <source>
        <strain evidence="3">cv. Hale</strain>
    </source>
</reference>
<accession>B9TCC8</accession>
<dbReference type="AlphaFoldDB" id="B9TCC8"/>
<dbReference type="Proteomes" id="UP000008311">
    <property type="component" value="Unassembled WGS sequence"/>
</dbReference>
<feature type="compositionally biased region" description="Basic residues" evidence="1">
    <location>
        <begin position="266"/>
        <end position="285"/>
    </location>
</feature>
<keyword evidence="3" id="KW-1185">Reference proteome</keyword>
<feature type="region of interest" description="Disordered" evidence="1">
    <location>
        <begin position="212"/>
        <end position="311"/>
    </location>
</feature>
<evidence type="ECO:0000313" key="2">
    <source>
        <dbReference type="EMBL" id="EEF26487.1"/>
    </source>
</evidence>
<evidence type="ECO:0000313" key="3">
    <source>
        <dbReference type="Proteomes" id="UP000008311"/>
    </source>
</evidence>
<name>B9TCC8_RICCO</name>
<feature type="compositionally biased region" description="Basic residues" evidence="1">
    <location>
        <begin position="248"/>
        <end position="257"/>
    </location>
</feature>
<feature type="compositionally biased region" description="Basic residues" evidence="1">
    <location>
        <begin position="220"/>
        <end position="235"/>
    </location>
</feature>
<gene>
    <name evidence="2" type="ORF">RCOM_0375250</name>
</gene>
<evidence type="ECO:0000256" key="1">
    <source>
        <dbReference type="SAM" id="MobiDB-lite"/>
    </source>
</evidence>